<accession>A0A370PRV3</accession>
<reference evidence="3 4" key="1">
    <citation type="submission" date="2018-07" db="EMBL/GenBank/DDBJ databases">
        <title>Section-level genome sequencing of Aspergillus section Nigri to investigate inter- and intra-species variation.</title>
        <authorList>
            <consortium name="DOE Joint Genome Institute"/>
            <person name="Vesth T.C."/>
            <person name="Nybo J.L."/>
            <person name="Theobald S."/>
            <person name="Frisvad J.C."/>
            <person name="Larsen T.O."/>
            <person name="Nielsen K.F."/>
            <person name="Hoof J.B."/>
            <person name="Brandl J."/>
            <person name="Salamov A."/>
            <person name="Riley R."/>
            <person name="Gladden J.M."/>
            <person name="Phatale P."/>
            <person name="Nielsen M.T."/>
            <person name="Lyhne E.K."/>
            <person name="Kogle M.E."/>
            <person name="Strasser K."/>
            <person name="McDonnell E."/>
            <person name="Barry K."/>
            <person name="Clum A."/>
            <person name="Chen C."/>
            <person name="Nolan M."/>
            <person name="Sandor L."/>
            <person name="Kuo A."/>
            <person name="Lipzen A."/>
            <person name="Hainaut M."/>
            <person name="Drula E."/>
            <person name="Tsang A."/>
            <person name="Magnuson J.K."/>
            <person name="Henrissat B."/>
            <person name="Wiebenga A."/>
            <person name="Simmons B.A."/>
            <person name="Makela M.R."/>
            <person name="De vries R.P."/>
            <person name="Grigoriev I.V."/>
            <person name="Mortensen U.H."/>
            <person name="Baker S.E."/>
            <person name="Andersen M.R."/>
        </authorList>
    </citation>
    <scope>NUCLEOTIDE SEQUENCE [LARGE SCALE GENOMIC DNA]</scope>
    <source>
        <strain evidence="3 4">ATCC 13157</strain>
    </source>
</reference>
<feature type="transmembrane region" description="Helical" evidence="2">
    <location>
        <begin position="76"/>
        <end position="100"/>
    </location>
</feature>
<feature type="region of interest" description="Disordered" evidence="1">
    <location>
        <begin position="1"/>
        <end position="24"/>
    </location>
</feature>
<protein>
    <submittedName>
        <fullName evidence="3">Uncharacterized protein</fullName>
    </submittedName>
</protein>
<evidence type="ECO:0000256" key="1">
    <source>
        <dbReference type="SAM" id="MobiDB-lite"/>
    </source>
</evidence>
<evidence type="ECO:0000313" key="3">
    <source>
        <dbReference type="EMBL" id="RDK44900.1"/>
    </source>
</evidence>
<dbReference type="AlphaFoldDB" id="A0A370PRV3"/>
<evidence type="ECO:0000313" key="4">
    <source>
        <dbReference type="Proteomes" id="UP000254937"/>
    </source>
</evidence>
<sequence length="115" mass="13153">MTNRGMGIRQKYLPGAPSRPNSGYNLGMLRTKKGQVAKQGRERRGLALFSNCFPKWILARRSPREVTKRKYDGEGIINVLSVLCYHYGGFLAIVEGWLFVHGEKKSWVNQRLRDA</sequence>
<keyword evidence="2" id="KW-0472">Membrane</keyword>
<keyword evidence="4" id="KW-1185">Reference proteome</keyword>
<dbReference type="Proteomes" id="UP000254937">
    <property type="component" value="Unassembled WGS sequence"/>
</dbReference>
<proteinExistence type="predicted"/>
<keyword evidence="2" id="KW-1133">Transmembrane helix</keyword>
<gene>
    <name evidence="3" type="ORF">M752DRAFT_128967</name>
</gene>
<name>A0A370PRV3_ASPPH</name>
<dbReference type="EMBL" id="KZ851848">
    <property type="protein sequence ID" value="RDK44900.1"/>
    <property type="molecule type" value="Genomic_DNA"/>
</dbReference>
<keyword evidence="2" id="KW-0812">Transmembrane</keyword>
<organism evidence="3 4">
    <name type="scientific">Aspergillus phoenicis ATCC 13157</name>
    <dbReference type="NCBI Taxonomy" id="1353007"/>
    <lineage>
        <taxon>Eukaryota</taxon>
        <taxon>Fungi</taxon>
        <taxon>Dikarya</taxon>
        <taxon>Ascomycota</taxon>
        <taxon>Pezizomycotina</taxon>
        <taxon>Eurotiomycetes</taxon>
        <taxon>Eurotiomycetidae</taxon>
        <taxon>Eurotiales</taxon>
        <taxon>Aspergillaceae</taxon>
        <taxon>Aspergillus</taxon>
    </lineage>
</organism>
<evidence type="ECO:0000256" key="2">
    <source>
        <dbReference type="SAM" id="Phobius"/>
    </source>
</evidence>